<feature type="domain" description="Pirin N-terminal" evidence="3">
    <location>
        <begin position="12"/>
        <end position="119"/>
    </location>
</feature>
<dbReference type="InterPro" id="IPR011051">
    <property type="entry name" value="RmlC_Cupin_sf"/>
</dbReference>
<proteinExistence type="inferred from homology"/>
<evidence type="ECO:0000256" key="1">
    <source>
        <dbReference type="ARBA" id="ARBA00008416"/>
    </source>
</evidence>
<evidence type="ECO:0000259" key="3">
    <source>
        <dbReference type="Pfam" id="PF02678"/>
    </source>
</evidence>
<comment type="similarity">
    <text evidence="1 2">Belongs to the pirin family.</text>
</comment>
<evidence type="ECO:0000313" key="6">
    <source>
        <dbReference type="Proteomes" id="UP001378242"/>
    </source>
</evidence>
<keyword evidence="6" id="KW-1185">Reference proteome</keyword>
<name>A0ABU9GBW6_COBMA</name>
<dbReference type="InterPro" id="IPR014710">
    <property type="entry name" value="RmlC-like_jellyroll"/>
</dbReference>
<feature type="domain" description="Quercetin 2,3-dioxygenase C-terminal cupin" evidence="4">
    <location>
        <begin position="145"/>
        <end position="239"/>
    </location>
</feature>
<sequence>MFTLRPAAERGHARFGWLESRHSFSFASYYDPNHMGVSVLRVLNDDTVAPGAGFETHPHRDMEIISYVLEGSIEHRDTMGSHRTLGVGEVQLMSAGSGIEHSEYNPSTRQPLHFLQIWITPDARGLTPRYQQQPFTAREGLDLLIAPPQEAVDGILSINQDARMYRIGLQGDDEQPTALELPLDAKRRYYLHVIDGTATLKGKDQQSLPLSAGDAVTLDHEPEATLAEARGLHALLFDLPA</sequence>
<protein>
    <submittedName>
        <fullName evidence="5">Pirin family protein</fullName>
    </submittedName>
</protein>
<dbReference type="SUPFAM" id="SSF51182">
    <property type="entry name" value="RmlC-like cupins"/>
    <property type="match status" value="1"/>
</dbReference>
<comment type="caution">
    <text evidence="5">The sequence shown here is derived from an EMBL/GenBank/DDBJ whole genome shotgun (WGS) entry which is preliminary data.</text>
</comment>
<evidence type="ECO:0000256" key="2">
    <source>
        <dbReference type="RuleBase" id="RU003457"/>
    </source>
</evidence>
<dbReference type="RefSeq" id="WP_341541923.1">
    <property type="nucleotide sequence ID" value="NZ_JBAKAP010000003.1"/>
</dbReference>
<dbReference type="Pfam" id="PF02678">
    <property type="entry name" value="Pirin"/>
    <property type="match status" value="1"/>
</dbReference>
<dbReference type="PANTHER" id="PTHR43212">
    <property type="entry name" value="QUERCETIN 2,3-DIOXYGENASE"/>
    <property type="match status" value="1"/>
</dbReference>
<dbReference type="PANTHER" id="PTHR43212:SF3">
    <property type="entry name" value="QUERCETIN 2,3-DIOXYGENASE"/>
    <property type="match status" value="1"/>
</dbReference>
<gene>
    <name evidence="5" type="ORF">V6243_03925</name>
</gene>
<accession>A0ABU9GBW6</accession>
<evidence type="ECO:0000259" key="4">
    <source>
        <dbReference type="Pfam" id="PF17954"/>
    </source>
</evidence>
<dbReference type="Pfam" id="PF17954">
    <property type="entry name" value="Pirin_C_2"/>
    <property type="match status" value="1"/>
</dbReference>
<dbReference type="Gene3D" id="2.60.120.10">
    <property type="entry name" value="Jelly Rolls"/>
    <property type="match status" value="2"/>
</dbReference>
<dbReference type="PIRSF" id="PIRSF006232">
    <property type="entry name" value="Pirin"/>
    <property type="match status" value="1"/>
</dbReference>
<organism evidence="5 6">
    <name type="scientific">Cobetia marina</name>
    <name type="common">Deleya marina</name>
    <dbReference type="NCBI Taxonomy" id="28258"/>
    <lineage>
        <taxon>Bacteria</taxon>
        <taxon>Pseudomonadati</taxon>
        <taxon>Pseudomonadota</taxon>
        <taxon>Gammaproteobacteria</taxon>
        <taxon>Oceanospirillales</taxon>
        <taxon>Halomonadaceae</taxon>
        <taxon>Cobetia</taxon>
    </lineage>
</organism>
<reference evidence="5 6" key="1">
    <citation type="submission" date="2024-02" db="EMBL/GenBank/DDBJ databases">
        <title>Bacteria isolated from the canopy kelp, Nereocystis luetkeana.</title>
        <authorList>
            <person name="Pfister C.A."/>
            <person name="Younker I.T."/>
            <person name="Light S.H."/>
        </authorList>
    </citation>
    <scope>NUCLEOTIDE SEQUENCE [LARGE SCALE GENOMIC DNA]</scope>
    <source>
        <strain evidence="5 6">TI.5.07</strain>
    </source>
</reference>
<evidence type="ECO:0000313" key="5">
    <source>
        <dbReference type="EMBL" id="MEL0615968.1"/>
    </source>
</evidence>
<dbReference type="Proteomes" id="UP001378242">
    <property type="component" value="Unassembled WGS sequence"/>
</dbReference>
<dbReference type="InterPro" id="IPR012093">
    <property type="entry name" value="Pirin"/>
</dbReference>
<dbReference type="EMBL" id="JBAKAP010000003">
    <property type="protein sequence ID" value="MEL0615968.1"/>
    <property type="molecule type" value="Genomic_DNA"/>
</dbReference>
<dbReference type="InterPro" id="IPR041602">
    <property type="entry name" value="Quercetinase_C"/>
</dbReference>
<dbReference type="InterPro" id="IPR003829">
    <property type="entry name" value="Pirin_N_dom"/>
</dbReference>
<dbReference type="CDD" id="cd02910">
    <property type="entry name" value="cupin_Yhhw_N"/>
    <property type="match status" value="1"/>
</dbReference>